<dbReference type="GO" id="GO:0030170">
    <property type="term" value="F:pyridoxal phosphate binding"/>
    <property type="evidence" value="ECO:0007669"/>
    <property type="project" value="TreeGrafter"/>
</dbReference>
<dbReference type="InterPro" id="IPR000653">
    <property type="entry name" value="DegT/StrS_aminotransferase"/>
</dbReference>
<dbReference type="PANTHER" id="PTHR30244">
    <property type="entry name" value="TRANSAMINASE"/>
    <property type="match status" value="1"/>
</dbReference>
<reference evidence="5 6" key="1">
    <citation type="submission" date="2018-10" db="EMBL/GenBank/DDBJ databases">
        <title>Genomic Encyclopedia of Type Strains, Phase IV (KMG-IV): sequencing the most valuable type-strain genomes for metagenomic binning, comparative biology and taxonomic classification.</title>
        <authorList>
            <person name="Goeker M."/>
        </authorList>
    </citation>
    <scope>NUCLEOTIDE SEQUENCE [LARGE SCALE GENOMIC DNA]</scope>
    <source>
        <strain evidence="5 6">DSM 4734</strain>
    </source>
</reference>
<dbReference type="OrthoDB" id="9768668at2"/>
<organism evidence="5 6">
    <name type="scientific">Maricaulis maris</name>
    <dbReference type="NCBI Taxonomy" id="74318"/>
    <lineage>
        <taxon>Bacteria</taxon>
        <taxon>Pseudomonadati</taxon>
        <taxon>Pseudomonadota</taxon>
        <taxon>Alphaproteobacteria</taxon>
        <taxon>Maricaulales</taxon>
        <taxon>Maricaulaceae</taxon>
        <taxon>Maricaulis</taxon>
    </lineage>
</organism>
<dbReference type="FunFam" id="3.40.640.10:FF:000037">
    <property type="entry name" value="dTDP-4-amino-4,6-dideoxygalactose transaminase"/>
    <property type="match status" value="1"/>
</dbReference>
<feature type="active site" description="Proton acceptor" evidence="2">
    <location>
        <position position="182"/>
    </location>
</feature>
<dbReference type="Gene3D" id="3.40.640.10">
    <property type="entry name" value="Type I PLP-dependent aspartate aminotransferase-like (Major domain)"/>
    <property type="match status" value="1"/>
</dbReference>
<dbReference type="Proteomes" id="UP000273675">
    <property type="component" value="Unassembled WGS sequence"/>
</dbReference>
<evidence type="ECO:0000313" key="6">
    <source>
        <dbReference type="Proteomes" id="UP000273675"/>
    </source>
</evidence>
<dbReference type="InterPro" id="IPR015421">
    <property type="entry name" value="PyrdxlP-dep_Trfase_major"/>
</dbReference>
<dbReference type="RefSeq" id="WP_075188655.1">
    <property type="nucleotide sequence ID" value="NZ_RBIM01000001.1"/>
</dbReference>
<sequence>MTKVSFNVPNTVGRETDYLLEAVAQGHLSGDGPFTKKCHAWLDSQIGGHGLLTHSCTGALEMACLLADLQPGDEVILPSYTFVSTANAVALRGAIPVFVDIRDDTLNIDERLIEAAITERTKAVIVVHYAGVVAEMDAINAIASKHGLFVIEDAAQALFSTYRGRQAGTLSDAAAFSFHETKNILSGEGGALIVRDEALFHRAEIIREKGTNRSQFFRGAIDKYTWVDLGSSYLPSELVAAFLYAQLERAAEIIQYRRDVCSAYQEAFTALEAKGRLRLPVTPDHCESNGHMFYLILNNIEDRSAFIEAMKAAGIMTPFHYVPLHSAPAGRRLGRVEGSMANTDSLSERLVRLPVYYGVKDEVSRVVEVALTALG</sequence>
<evidence type="ECO:0000256" key="1">
    <source>
        <dbReference type="ARBA" id="ARBA00037999"/>
    </source>
</evidence>
<proteinExistence type="inferred from homology"/>
<dbReference type="SUPFAM" id="SSF53383">
    <property type="entry name" value="PLP-dependent transferases"/>
    <property type="match status" value="1"/>
</dbReference>
<evidence type="ECO:0000313" key="5">
    <source>
        <dbReference type="EMBL" id="RKR03743.1"/>
    </source>
</evidence>
<dbReference type="NCBIfam" id="NF008687">
    <property type="entry name" value="PRK11706.1"/>
    <property type="match status" value="1"/>
</dbReference>
<dbReference type="GO" id="GO:0000271">
    <property type="term" value="P:polysaccharide biosynthetic process"/>
    <property type="evidence" value="ECO:0007669"/>
    <property type="project" value="TreeGrafter"/>
</dbReference>
<dbReference type="PIRSF" id="PIRSF000390">
    <property type="entry name" value="PLP_StrS"/>
    <property type="match status" value="1"/>
</dbReference>
<comment type="similarity">
    <text evidence="1 4">Belongs to the DegT/DnrJ/EryC1 family.</text>
</comment>
<protein>
    <submittedName>
        <fullName evidence="5">dTDP-4-amino-4,6-dideoxygalactose transaminase</fullName>
    </submittedName>
</protein>
<dbReference type="CDD" id="cd00616">
    <property type="entry name" value="AHBA_syn"/>
    <property type="match status" value="1"/>
</dbReference>
<feature type="modified residue" description="N6-(pyridoxal phosphate)lysine" evidence="3">
    <location>
        <position position="182"/>
    </location>
</feature>
<dbReference type="AlphaFoldDB" id="A0A495DLD1"/>
<evidence type="ECO:0000256" key="2">
    <source>
        <dbReference type="PIRSR" id="PIRSR000390-1"/>
    </source>
</evidence>
<dbReference type="InterPro" id="IPR015424">
    <property type="entry name" value="PyrdxlP-dep_Trfase"/>
</dbReference>
<dbReference type="PANTHER" id="PTHR30244:SF34">
    <property type="entry name" value="DTDP-4-AMINO-4,6-DIDEOXYGALACTOSE TRANSAMINASE"/>
    <property type="match status" value="1"/>
</dbReference>
<comment type="caution">
    <text evidence="5">The sequence shown here is derived from an EMBL/GenBank/DDBJ whole genome shotgun (WGS) entry which is preliminary data.</text>
</comment>
<dbReference type="GO" id="GO:0019180">
    <property type="term" value="F:dTDP-4-amino-4,6-dideoxygalactose transaminase activity"/>
    <property type="evidence" value="ECO:0007669"/>
    <property type="project" value="TreeGrafter"/>
</dbReference>
<evidence type="ECO:0000256" key="4">
    <source>
        <dbReference type="RuleBase" id="RU004508"/>
    </source>
</evidence>
<accession>A0A495DLD1</accession>
<dbReference type="NCBIfam" id="TIGR02379">
    <property type="entry name" value="ECA_wecE"/>
    <property type="match status" value="1"/>
</dbReference>
<evidence type="ECO:0000256" key="3">
    <source>
        <dbReference type="PIRSR" id="PIRSR000390-2"/>
    </source>
</evidence>
<keyword evidence="3 4" id="KW-0663">Pyridoxal phosphate</keyword>
<dbReference type="EMBL" id="RBIM01000001">
    <property type="protein sequence ID" value="RKR03743.1"/>
    <property type="molecule type" value="Genomic_DNA"/>
</dbReference>
<gene>
    <name evidence="5" type="ORF">C7435_0181</name>
</gene>
<dbReference type="InterPro" id="IPR012749">
    <property type="entry name" value="WecE-like"/>
</dbReference>
<name>A0A495DLD1_9PROT</name>
<dbReference type="Pfam" id="PF01041">
    <property type="entry name" value="DegT_DnrJ_EryC1"/>
    <property type="match status" value="1"/>
</dbReference>